<reference evidence="2" key="1">
    <citation type="submission" date="2019-12" db="EMBL/GenBank/DDBJ databases">
        <title>Whole genome sequencing of Haloarcula argentinensis strain pws5.</title>
        <authorList>
            <person name="Verma D.K."/>
            <person name="Gopal K."/>
            <person name="Prasad E.S."/>
        </authorList>
    </citation>
    <scope>NUCLEOTIDE SEQUENCE</scope>
    <source>
        <strain evidence="2">Pws5</strain>
    </source>
</reference>
<dbReference type="RefSeq" id="WP_170096189.1">
    <property type="nucleotide sequence ID" value="NZ_WOWA01000003.1"/>
</dbReference>
<evidence type="ECO:0000256" key="1">
    <source>
        <dbReference type="SAM" id="MobiDB-lite"/>
    </source>
</evidence>
<gene>
    <name evidence="2" type="ORF">GOC77_04755</name>
</gene>
<proteinExistence type="predicted"/>
<evidence type="ECO:0000313" key="2">
    <source>
        <dbReference type="EMBL" id="NLV12589.1"/>
    </source>
</evidence>
<dbReference type="Proteomes" id="UP000641625">
    <property type="component" value="Unassembled WGS sequence"/>
</dbReference>
<sequence>MDRGHVAPPSKVEFEVKAEHECPEGCDGELSIGVEPESSESATETEGSIE</sequence>
<dbReference type="AlphaFoldDB" id="A0A847UGW6"/>
<protein>
    <submittedName>
        <fullName evidence="2">Uncharacterized protein</fullName>
    </submittedName>
</protein>
<comment type="caution">
    <text evidence="2">The sequence shown here is derived from an EMBL/GenBank/DDBJ whole genome shotgun (WGS) entry which is preliminary data.</text>
</comment>
<feature type="region of interest" description="Disordered" evidence="1">
    <location>
        <begin position="1"/>
        <end position="50"/>
    </location>
</feature>
<accession>A0A847UGW6</accession>
<feature type="compositionally biased region" description="Low complexity" evidence="1">
    <location>
        <begin position="35"/>
        <end position="50"/>
    </location>
</feature>
<organism evidence="2 3">
    <name type="scientific">Haloarcula argentinensis</name>
    <dbReference type="NCBI Taxonomy" id="43776"/>
    <lineage>
        <taxon>Archaea</taxon>
        <taxon>Methanobacteriati</taxon>
        <taxon>Methanobacteriota</taxon>
        <taxon>Stenosarchaea group</taxon>
        <taxon>Halobacteria</taxon>
        <taxon>Halobacteriales</taxon>
        <taxon>Haloarculaceae</taxon>
        <taxon>Haloarcula</taxon>
    </lineage>
</organism>
<evidence type="ECO:0000313" key="3">
    <source>
        <dbReference type="Proteomes" id="UP000641625"/>
    </source>
</evidence>
<dbReference type="EMBL" id="WOWA01000003">
    <property type="protein sequence ID" value="NLV12589.1"/>
    <property type="molecule type" value="Genomic_DNA"/>
</dbReference>
<name>A0A847UGW6_HALAR</name>
<feature type="compositionally biased region" description="Basic and acidic residues" evidence="1">
    <location>
        <begin position="12"/>
        <end position="23"/>
    </location>
</feature>